<feature type="compositionally biased region" description="Basic and acidic residues" evidence="1">
    <location>
        <begin position="317"/>
        <end position="330"/>
    </location>
</feature>
<feature type="region of interest" description="Disordered" evidence="1">
    <location>
        <begin position="1193"/>
        <end position="1218"/>
    </location>
</feature>
<feature type="region of interest" description="Disordered" evidence="1">
    <location>
        <begin position="959"/>
        <end position="1014"/>
    </location>
</feature>
<feature type="compositionally biased region" description="Basic and acidic residues" evidence="1">
    <location>
        <begin position="75"/>
        <end position="90"/>
    </location>
</feature>
<feature type="region of interest" description="Disordered" evidence="1">
    <location>
        <begin position="664"/>
        <end position="739"/>
    </location>
</feature>
<keyword evidence="3" id="KW-1185">Reference proteome</keyword>
<accession>A0A8J6HNW7</accession>
<gene>
    <name evidence="2" type="ORF">GEV33_004015</name>
</gene>
<feature type="region of interest" description="Disordered" evidence="1">
    <location>
        <begin position="69"/>
        <end position="99"/>
    </location>
</feature>
<feature type="compositionally biased region" description="Basic and acidic residues" evidence="1">
    <location>
        <begin position="782"/>
        <end position="801"/>
    </location>
</feature>
<dbReference type="EMBL" id="JABDTM020016695">
    <property type="protein sequence ID" value="KAH0818776.1"/>
    <property type="molecule type" value="Genomic_DNA"/>
</dbReference>
<organism evidence="2 3">
    <name type="scientific">Tenebrio molitor</name>
    <name type="common">Yellow mealworm beetle</name>
    <dbReference type="NCBI Taxonomy" id="7067"/>
    <lineage>
        <taxon>Eukaryota</taxon>
        <taxon>Metazoa</taxon>
        <taxon>Ecdysozoa</taxon>
        <taxon>Arthropoda</taxon>
        <taxon>Hexapoda</taxon>
        <taxon>Insecta</taxon>
        <taxon>Pterygota</taxon>
        <taxon>Neoptera</taxon>
        <taxon>Endopterygota</taxon>
        <taxon>Coleoptera</taxon>
        <taxon>Polyphaga</taxon>
        <taxon>Cucujiformia</taxon>
        <taxon>Tenebrionidae</taxon>
        <taxon>Tenebrio</taxon>
    </lineage>
</organism>
<sequence>MSCKIGVDETFPAVVKIPSFVIIVSCRDTHLIEVAPKPKIVVEFHSCQSVHGLSAVLIKSRVGDNFGAQRGATKFSERKTPNTPKKEPELTRGNMSGTPKQMVDLETIKTALKKLNYPIPAELTNMLRDQMIDIETFETLWKRLSPPTVEEACSLPTFAGLDHEDPKKFITECKNILANSNPAYWRDQIAAQFRLEPARWWSYEAPYAPSLHDLEQSLIERYENFEILTKLRMKFYEIPQAVGEPADAFITKKKLLATRIAPHITKAEFNGFCRMWLRDLDENDAANDMTAGDAAEEFPPQKTRDLLHSQELIEGREPDFQTGRDDEHAGQVDIEPIGDRESYQRAQLPLKRERGEMTTVALPRGDAPAVSAERSGKKLDDDFQLPPAETTAEKYPQRQGKLALSAALPSEPGPVSGQLPKVVAVHNTRKKSHHENNLLMQNVDNSSDCRCHNRTQLFNNVNHDPQDLLLITTKNTRSNLNCGVHRNHNMIHTSKYVNDDTQNLVFVKLQNTRSSSASVMPTWSRPVTDGRSHYVDRLRPDNHHQQPLLEEGKPSVAPNINVSSLIERWRLASNIRCLASLPEQDLIAWASTLTKKDVDALTAFMEQFLVTTPAETLQLPEFSGLNHEDPQNFLELCEKGLATTNPALWRDKIATRLRGSAAECEQVRRPQDRDRAPRAKKTYRKTNLPQHHGGEVHCHVPLYGNRSKSPQPHHPSDVVPHVPFGGGPNQIQSQKEPKDQLIAKLQLATQQRNSLLKRLDREPDLHTVRDDEQAGQVDIEPIGDRESYQRAKPPLEREHGEMTTATPPPEDASAISAERTEPGPVPGQLPKVVAVISTRRHRSDRQQQPRPPQPQYDPTPRLSTTLGAQHAQKSHHENNLLMQNVEISADCRCHNRTQLFNNVNHDPQDLVLITTKNTRSSLNCGVRRNHNIIQPLKYVNDHPQNLVFVKLQNTRSSSASVMPTWWRPRTDGRSHYVDRLRPDNNHQPPTTPSGGGSAEKSPQRGGERYKSWEPAKKEKFTADLQWESKKGPLETIRPGTTVPIAKRISDSTTTGLRTERSVDQVHVGPYLLELTSLSNKFDGHNQGKPDNFPHFCSRAKTTLFQTHTLDLHRFCSNRLVRRTKPSNKNAVCGALNERCKGSLDHETAKIRRRLGGFRDLAAPNGTQNGIGNPLSSMIADSDHLTLKFALTRRAAQPPARRSPSESPKNSSPADDTFFAIPPRLMDDNGAGLFTFDFTDREIHGCCYGKVSENKRITRTKGRRLGKGREEDNVPASHGNEREAELTLRYGYLSSAPNGWHSNSEMKPQKIQQKKTENHQGPYVDVWMLMLLASGTGLQLRQILFLPPFPEVLLELCDPLPPRQAVGIAIRYVAFVGSRRWDLGIVGLRDANLNKLLFASQVSERRESIKFYDLQQQVSKSISEWYARIRSASIYCNFDTQLTEEQKNKLVVGLRIGVVNISLHNSEKRLICRRKDEENYPKETPPPAVVK</sequence>
<feature type="compositionally biased region" description="Basic and acidic residues" evidence="1">
    <location>
        <begin position="665"/>
        <end position="677"/>
    </location>
</feature>
<protein>
    <submittedName>
        <fullName evidence="2">Uncharacterized protein</fullName>
    </submittedName>
</protein>
<feature type="compositionally biased region" description="Basic and acidic residues" evidence="1">
    <location>
        <begin position="968"/>
        <end position="984"/>
    </location>
</feature>
<evidence type="ECO:0000256" key="1">
    <source>
        <dbReference type="SAM" id="MobiDB-lite"/>
    </source>
</evidence>
<reference evidence="2" key="1">
    <citation type="journal article" date="2020" name="J Insects Food Feed">
        <title>The yellow mealworm (Tenebrio molitor) genome: a resource for the emerging insects as food and feed industry.</title>
        <authorList>
            <person name="Eriksson T."/>
            <person name="Andere A."/>
            <person name="Kelstrup H."/>
            <person name="Emery V."/>
            <person name="Picard C."/>
        </authorList>
    </citation>
    <scope>NUCLEOTIDE SEQUENCE</scope>
    <source>
        <strain evidence="2">Stoneville</strain>
        <tissue evidence="2">Whole head</tissue>
    </source>
</reference>
<evidence type="ECO:0000313" key="2">
    <source>
        <dbReference type="EMBL" id="KAH0818776.1"/>
    </source>
</evidence>
<feature type="region of interest" description="Disordered" evidence="1">
    <location>
        <begin position="755"/>
        <end position="874"/>
    </location>
</feature>
<proteinExistence type="predicted"/>
<feature type="compositionally biased region" description="Basic and acidic residues" evidence="1">
    <location>
        <begin position="757"/>
        <end position="772"/>
    </location>
</feature>
<evidence type="ECO:0000313" key="3">
    <source>
        <dbReference type="Proteomes" id="UP000719412"/>
    </source>
</evidence>
<dbReference type="Proteomes" id="UP000719412">
    <property type="component" value="Unassembled WGS sequence"/>
</dbReference>
<reference evidence="2" key="2">
    <citation type="submission" date="2021-08" db="EMBL/GenBank/DDBJ databases">
        <authorList>
            <person name="Eriksson T."/>
        </authorList>
    </citation>
    <scope>NUCLEOTIDE SEQUENCE</scope>
    <source>
        <strain evidence="2">Stoneville</strain>
        <tissue evidence="2">Whole head</tissue>
    </source>
</reference>
<comment type="caution">
    <text evidence="2">The sequence shown here is derived from an EMBL/GenBank/DDBJ whole genome shotgun (WGS) entry which is preliminary data.</text>
</comment>
<name>A0A8J6HNW7_TENMO</name>
<feature type="region of interest" description="Disordered" evidence="1">
    <location>
        <begin position="317"/>
        <end position="338"/>
    </location>
</feature>
<feature type="compositionally biased region" description="Basic and acidic residues" evidence="1">
    <location>
        <begin position="1001"/>
        <end position="1014"/>
    </location>
</feature>
<feature type="compositionally biased region" description="Low complexity" evidence="1">
    <location>
        <begin position="1193"/>
        <end position="1207"/>
    </location>
</feature>
<feature type="region of interest" description="Disordered" evidence="1">
    <location>
        <begin position="364"/>
        <end position="398"/>
    </location>
</feature>